<keyword evidence="4 6" id="KW-0807">Transducer</keyword>
<keyword evidence="2" id="KW-1003">Cell membrane</keyword>
<feature type="domain" description="HAMP" evidence="10">
    <location>
        <begin position="236"/>
        <end position="289"/>
    </location>
</feature>
<organism evidence="11 12">
    <name type="scientific">Brevibacillus ruminantium</name>
    <dbReference type="NCBI Taxonomy" id="2950604"/>
    <lineage>
        <taxon>Bacteria</taxon>
        <taxon>Bacillati</taxon>
        <taxon>Bacillota</taxon>
        <taxon>Bacilli</taxon>
        <taxon>Bacillales</taxon>
        <taxon>Paenibacillaceae</taxon>
        <taxon>Brevibacillus</taxon>
    </lineage>
</organism>
<dbReference type="Pfam" id="PF12729">
    <property type="entry name" value="4HB_MCP_1"/>
    <property type="match status" value="1"/>
</dbReference>
<reference evidence="11" key="1">
    <citation type="submission" date="2022-06" db="EMBL/GenBank/DDBJ databases">
        <title>Genome sequencing of Brevibacillus sp. BB3-R1.</title>
        <authorList>
            <person name="Heo J."/>
            <person name="Lee D."/>
            <person name="Won M."/>
            <person name="Han B.-H."/>
            <person name="Hong S.-B."/>
            <person name="Kwon S.-W."/>
        </authorList>
    </citation>
    <scope>NUCLEOTIDE SEQUENCE</scope>
    <source>
        <strain evidence="11">BB3-R1</strain>
    </source>
</reference>
<keyword evidence="3 8" id="KW-0472">Membrane</keyword>
<dbReference type="InterPro" id="IPR004089">
    <property type="entry name" value="MCPsignal_dom"/>
</dbReference>
<dbReference type="PRINTS" id="PR00260">
    <property type="entry name" value="CHEMTRNSDUCR"/>
</dbReference>
<evidence type="ECO:0000259" key="10">
    <source>
        <dbReference type="PROSITE" id="PS50885"/>
    </source>
</evidence>
<feature type="coiled-coil region" evidence="7">
    <location>
        <begin position="449"/>
        <end position="486"/>
    </location>
</feature>
<dbReference type="Pfam" id="PF00015">
    <property type="entry name" value="MCPsignal"/>
    <property type="match status" value="1"/>
</dbReference>
<evidence type="ECO:0000256" key="7">
    <source>
        <dbReference type="SAM" id="Coils"/>
    </source>
</evidence>
<evidence type="ECO:0000313" key="12">
    <source>
        <dbReference type="Proteomes" id="UP001056500"/>
    </source>
</evidence>
<gene>
    <name evidence="11" type="ORF">NDK47_12880</name>
</gene>
<proteinExistence type="inferred from homology"/>
<accession>A0ABY4WPV8</accession>
<protein>
    <submittedName>
        <fullName evidence="11">Methyl-accepting chemotaxis protein</fullName>
    </submittedName>
</protein>
<name>A0ABY4WPV8_9BACL</name>
<evidence type="ECO:0000256" key="1">
    <source>
        <dbReference type="ARBA" id="ARBA00004236"/>
    </source>
</evidence>
<feature type="domain" description="Methyl-accepting transducer" evidence="9">
    <location>
        <begin position="308"/>
        <end position="544"/>
    </location>
</feature>
<evidence type="ECO:0000256" key="8">
    <source>
        <dbReference type="SAM" id="Phobius"/>
    </source>
</evidence>
<dbReference type="CDD" id="cd06225">
    <property type="entry name" value="HAMP"/>
    <property type="match status" value="1"/>
</dbReference>
<dbReference type="PANTHER" id="PTHR32089">
    <property type="entry name" value="METHYL-ACCEPTING CHEMOTAXIS PROTEIN MCPB"/>
    <property type="match status" value="1"/>
</dbReference>
<evidence type="ECO:0000256" key="3">
    <source>
        <dbReference type="ARBA" id="ARBA00023136"/>
    </source>
</evidence>
<evidence type="ECO:0000256" key="5">
    <source>
        <dbReference type="ARBA" id="ARBA00029447"/>
    </source>
</evidence>
<sequence>MKLFRKIKPRKDVKLPKNELVKKRMNLLRNVKTRTKLMYLVVLMSVFLAGVGATGYINLMKSDARMTNMYHQQLLPTKWINELRTETRQIEGLIYKMMLETSPSKMRDYKQQYEELVVQSDDLLQLLQESVETENETEILETLRMLLEKYRSDQKVVIHLIDEKNPNEAFAFFRATESTLNGINQELKSWADFKSSRAEEMNQTNADDARFVELVMASIAILAIVLSLGLGFMIARMISNPLRDVASRLEELASGNLKVEPVAYTGRDEAGTLGTAFNRLASELRHLIEQVKVASEQVASSSEQLHASAELTAQSTQQAATAIEEIASGSEVHTQRTSEGVRVMEEMALAVQRIAETSGSVSEFSGQAAKEAEQGNEHVQLAVNQMNAINDAVSRASELVQLLGVRSDAIGEIVQVITGIASQTNLLALNAAIEAARAGEHGRGFAVVADEVRKLAEQSEESAREIERLIQDIQKETAQVVSAIDQGTQEAEAGSTIVRQAGEAFQRIVTSSQTIADQIQEVSAATEEMSASIQEVVSSMDEMNRLAQEASDHTQGVASNAEEQLAAMQEIAYSSENLNKLSHELQESISRFKL</sequence>
<dbReference type="SMART" id="SM00304">
    <property type="entry name" value="HAMP"/>
    <property type="match status" value="1"/>
</dbReference>
<evidence type="ECO:0000256" key="6">
    <source>
        <dbReference type="PROSITE-ProRule" id="PRU00284"/>
    </source>
</evidence>
<keyword evidence="8" id="KW-0812">Transmembrane</keyword>
<dbReference type="InterPro" id="IPR003660">
    <property type="entry name" value="HAMP_dom"/>
</dbReference>
<dbReference type="InterPro" id="IPR024478">
    <property type="entry name" value="HlyB_4HB_MCP"/>
</dbReference>
<keyword evidence="12" id="KW-1185">Reference proteome</keyword>
<dbReference type="CDD" id="cd11386">
    <property type="entry name" value="MCP_signal"/>
    <property type="match status" value="1"/>
</dbReference>
<comment type="similarity">
    <text evidence="5">Belongs to the methyl-accepting chemotaxis (MCP) protein family.</text>
</comment>
<dbReference type="RefSeq" id="WP_251875482.1">
    <property type="nucleotide sequence ID" value="NZ_CP098755.1"/>
</dbReference>
<dbReference type="Gene3D" id="1.10.287.950">
    <property type="entry name" value="Methyl-accepting chemotaxis protein"/>
    <property type="match status" value="1"/>
</dbReference>
<dbReference type="SMART" id="SM00283">
    <property type="entry name" value="MA"/>
    <property type="match status" value="1"/>
</dbReference>
<evidence type="ECO:0000259" key="9">
    <source>
        <dbReference type="PROSITE" id="PS50111"/>
    </source>
</evidence>
<keyword evidence="8" id="KW-1133">Transmembrane helix</keyword>
<evidence type="ECO:0000256" key="4">
    <source>
        <dbReference type="ARBA" id="ARBA00023224"/>
    </source>
</evidence>
<dbReference type="PROSITE" id="PS50111">
    <property type="entry name" value="CHEMOTAXIS_TRANSDUC_2"/>
    <property type="match status" value="1"/>
</dbReference>
<feature type="transmembrane region" description="Helical" evidence="8">
    <location>
        <begin position="37"/>
        <end position="59"/>
    </location>
</feature>
<dbReference type="PROSITE" id="PS50885">
    <property type="entry name" value="HAMP"/>
    <property type="match status" value="1"/>
</dbReference>
<dbReference type="Pfam" id="PF00672">
    <property type="entry name" value="HAMP"/>
    <property type="match status" value="1"/>
</dbReference>
<dbReference type="EMBL" id="CP098755">
    <property type="protein sequence ID" value="USG68117.1"/>
    <property type="molecule type" value="Genomic_DNA"/>
</dbReference>
<dbReference type="SUPFAM" id="SSF58104">
    <property type="entry name" value="Methyl-accepting chemotaxis protein (MCP) signaling domain"/>
    <property type="match status" value="1"/>
</dbReference>
<comment type="subcellular location">
    <subcellularLocation>
        <location evidence="1">Cell membrane</location>
    </subcellularLocation>
</comment>
<dbReference type="Proteomes" id="UP001056500">
    <property type="component" value="Chromosome"/>
</dbReference>
<evidence type="ECO:0000256" key="2">
    <source>
        <dbReference type="ARBA" id="ARBA00022475"/>
    </source>
</evidence>
<dbReference type="PANTHER" id="PTHR32089:SF112">
    <property type="entry name" value="LYSOZYME-LIKE PROTEIN-RELATED"/>
    <property type="match status" value="1"/>
</dbReference>
<dbReference type="InterPro" id="IPR004090">
    <property type="entry name" value="Chemotax_Me-accpt_rcpt"/>
</dbReference>
<evidence type="ECO:0000313" key="11">
    <source>
        <dbReference type="EMBL" id="USG68117.1"/>
    </source>
</evidence>
<feature type="transmembrane region" description="Helical" evidence="8">
    <location>
        <begin position="214"/>
        <end position="235"/>
    </location>
</feature>
<keyword evidence="7" id="KW-0175">Coiled coil</keyword>